<proteinExistence type="predicted"/>
<dbReference type="Proteomes" id="UP000018888">
    <property type="component" value="Unassembled WGS sequence"/>
</dbReference>
<organism evidence="1 2">
    <name type="scientific">Rhizophagus irregularis (strain DAOM 181602 / DAOM 197198 / MUCL 43194)</name>
    <name type="common">Arbuscular mycorrhizal fungus</name>
    <name type="synonym">Glomus intraradices</name>
    <dbReference type="NCBI Taxonomy" id="747089"/>
    <lineage>
        <taxon>Eukaryota</taxon>
        <taxon>Fungi</taxon>
        <taxon>Fungi incertae sedis</taxon>
        <taxon>Mucoromycota</taxon>
        <taxon>Glomeromycotina</taxon>
        <taxon>Glomeromycetes</taxon>
        <taxon>Glomerales</taxon>
        <taxon>Glomeraceae</taxon>
        <taxon>Rhizophagus</taxon>
    </lineage>
</organism>
<keyword evidence="2" id="KW-1185">Reference proteome</keyword>
<comment type="caution">
    <text evidence="1">The sequence shown here is derived from an EMBL/GenBank/DDBJ whole genome shotgun (WGS) entry which is preliminary data.</text>
</comment>
<evidence type="ECO:0000313" key="2">
    <source>
        <dbReference type="Proteomes" id="UP000018888"/>
    </source>
</evidence>
<accession>A0A2P4QTG9</accession>
<evidence type="ECO:0000313" key="1">
    <source>
        <dbReference type="EMBL" id="POG80935.1"/>
    </source>
</evidence>
<gene>
    <name evidence="1" type="ORF">GLOIN_2v1511683</name>
</gene>
<reference evidence="1 2" key="1">
    <citation type="journal article" date="2013" name="Proc. Natl. Acad. Sci. U.S.A.">
        <title>Genome of an arbuscular mycorrhizal fungus provides insight into the oldest plant symbiosis.</title>
        <authorList>
            <person name="Tisserant E."/>
            <person name="Malbreil M."/>
            <person name="Kuo A."/>
            <person name="Kohler A."/>
            <person name="Symeonidi A."/>
            <person name="Balestrini R."/>
            <person name="Charron P."/>
            <person name="Duensing N."/>
            <person name="Frei Dit Frey N."/>
            <person name="Gianinazzi-Pearson V."/>
            <person name="Gilbert L.B."/>
            <person name="Handa Y."/>
            <person name="Herr J.R."/>
            <person name="Hijri M."/>
            <person name="Koul R."/>
            <person name="Kawaguchi M."/>
            <person name="Krajinski F."/>
            <person name="Lammers P.J."/>
            <person name="Masclaux F.G."/>
            <person name="Murat C."/>
            <person name="Morin E."/>
            <person name="Ndikumana S."/>
            <person name="Pagni M."/>
            <person name="Petitpierre D."/>
            <person name="Requena N."/>
            <person name="Rosikiewicz P."/>
            <person name="Riley R."/>
            <person name="Saito K."/>
            <person name="San Clemente H."/>
            <person name="Shapiro H."/>
            <person name="van Tuinen D."/>
            <person name="Becard G."/>
            <person name="Bonfante P."/>
            <person name="Paszkowski U."/>
            <person name="Shachar-Hill Y.Y."/>
            <person name="Tuskan G.A."/>
            <person name="Young P.W."/>
            <person name="Sanders I.R."/>
            <person name="Henrissat B."/>
            <person name="Rensing S.A."/>
            <person name="Grigoriev I.V."/>
            <person name="Corradi N."/>
            <person name="Roux C."/>
            <person name="Martin F."/>
        </authorList>
    </citation>
    <scope>NUCLEOTIDE SEQUENCE [LARGE SCALE GENOMIC DNA]</scope>
    <source>
        <strain evidence="1 2">DAOM 197198</strain>
    </source>
</reference>
<sequence>MIDGKTMKIIMKNFKYWTKEIGKHSNIMNKHIKEVKKLHDMFRKFVKDSLDFNNRLKNYAVKVSSIKKCLNGNCSNEGILVLLNDLLKESNDNYILAKELEKRLFVDGGVGFDEEDGIMKFFKKLVNSIFGYGESDDKKCGGIMNELIKIQNSLPGYIEDFENEIASNEKALISYEGDTRYIIYFFVVSNLARLTKMKVFEEAKKDAEKWLDEEKKVIKNQLSGKKNELKMINLFNDNLRTIILGISDIKTFWGEQIESIKNIITNLKNFESQKDQNIQQSLTVHILKKNWEDIERKCQSYNKVMNNVLYNDYLD</sequence>
<protein>
    <submittedName>
        <fullName evidence="1">Uncharacterized protein</fullName>
    </submittedName>
</protein>
<dbReference type="AlphaFoldDB" id="A0A2P4QTG9"/>
<name>A0A2P4QTG9_RHIID</name>
<reference evidence="1 2" key="2">
    <citation type="journal article" date="2018" name="New Phytol.">
        <title>High intraspecific genome diversity in the model arbuscular mycorrhizal symbiont Rhizophagus irregularis.</title>
        <authorList>
            <person name="Chen E.C.H."/>
            <person name="Morin E."/>
            <person name="Beaudet D."/>
            <person name="Noel J."/>
            <person name="Yildirir G."/>
            <person name="Ndikumana S."/>
            <person name="Charron P."/>
            <person name="St-Onge C."/>
            <person name="Giorgi J."/>
            <person name="Kruger M."/>
            <person name="Marton T."/>
            <person name="Ropars J."/>
            <person name="Grigoriev I.V."/>
            <person name="Hainaut M."/>
            <person name="Henrissat B."/>
            <person name="Roux C."/>
            <person name="Martin F."/>
            <person name="Corradi N."/>
        </authorList>
    </citation>
    <scope>NUCLEOTIDE SEQUENCE [LARGE SCALE GENOMIC DNA]</scope>
    <source>
        <strain evidence="1 2">DAOM 197198</strain>
    </source>
</reference>
<dbReference type="EMBL" id="AUPC02000014">
    <property type="protein sequence ID" value="POG80935.1"/>
    <property type="molecule type" value="Genomic_DNA"/>
</dbReference>
<dbReference type="VEuPathDB" id="FungiDB:RhiirFUN_004120"/>
<dbReference type="SUPFAM" id="SSF58100">
    <property type="entry name" value="Bacterial hemolysins"/>
    <property type="match status" value="1"/>
</dbReference>